<evidence type="ECO:0000256" key="3">
    <source>
        <dbReference type="ARBA" id="ARBA00021009"/>
    </source>
</evidence>
<comment type="catalytic activity">
    <reaction evidence="8">
        <text>a ubiquinone + NADH + 5 H(+)(in) = a ubiquinol + NAD(+) + 4 H(+)(out)</text>
        <dbReference type="Rhea" id="RHEA:29091"/>
        <dbReference type="Rhea" id="RHEA-COMP:9565"/>
        <dbReference type="Rhea" id="RHEA-COMP:9566"/>
        <dbReference type="ChEBI" id="CHEBI:15378"/>
        <dbReference type="ChEBI" id="CHEBI:16389"/>
        <dbReference type="ChEBI" id="CHEBI:17976"/>
        <dbReference type="ChEBI" id="CHEBI:57540"/>
        <dbReference type="ChEBI" id="CHEBI:57945"/>
        <dbReference type="EC" id="7.1.1.2"/>
    </reaction>
</comment>
<sequence>MINFLISITNNYLINIINIINLTLFIIPVLLAVALLTLLERKTLGYMQLRKGPNLVGPLGTLQPFADGLKLFIKENFKPSNSAPIFFLMTPLVFFFIAILLWSTAPIANSSLNLTLSLLFIITFSSLSVYAILGAGWSSNSKYALLGSIRAVAQTISYEVSFGLILLPLIIIVGSWGLYSFSSLQNNHIWIIIPCFPLFIMWFVSSLAETNRTPFDLAEGESELVSGYNVEYAGAPFALFFIGEYANIIFINLITVILFLGPFSTQNTNILLNVIYIIIKTMILIFSFLWIRASFPRIRYDQLMELMWKNFLPLTIAFLLFYFITTIFHNAIPPHH</sequence>
<evidence type="ECO:0000256" key="7">
    <source>
        <dbReference type="RuleBase" id="RU000471"/>
    </source>
</evidence>
<keyword evidence="8" id="KW-0830">Ubiquinone</keyword>
<dbReference type="PANTHER" id="PTHR11432">
    <property type="entry name" value="NADH DEHYDROGENASE SUBUNIT 1"/>
    <property type="match status" value="1"/>
</dbReference>
<feature type="transmembrane region" description="Helical" evidence="9">
    <location>
        <begin position="245"/>
        <end position="264"/>
    </location>
</feature>
<protein>
    <recommendedName>
        <fullName evidence="3 8">NADH-ubiquinone oxidoreductase chain 1</fullName>
        <ecNumber evidence="8">7.1.1.2</ecNumber>
    </recommendedName>
</protein>
<dbReference type="PROSITE" id="PS00667">
    <property type="entry name" value="COMPLEX1_ND1_1"/>
    <property type="match status" value="1"/>
</dbReference>
<dbReference type="GO" id="GO:0005743">
    <property type="term" value="C:mitochondrial inner membrane"/>
    <property type="evidence" value="ECO:0007669"/>
    <property type="project" value="UniProtKB-SubCell"/>
</dbReference>
<dbReference type="EC" id="7.1.1.2" evidence="8"/>
<name>A0A8S0LAR4_9ECHI</name>
<dbReference type="Pfam" id="PF00146">
    <property type="entry name" value="NADHdh"/>
    <property type="match status" value="1"/>
</dbReference>
<geneLocation type="mitochondrion" evidence="10"/>
<feature type="transmembrane region" description="Helical" evidence="9">
    <location>
        <begin position="12"/>
        <end position="39"/>
    </location>
</feature>
<keyword evidence="8 10" id="KW-0496">Mitochondrion</keyword>
<gene>
    <name evidence="10" type="primary">ND1</name>
</gene>
<dbReference type="GO" id="GO:0003954">
    <property type="term" value="F:NADH dehydrogenase activity"/>
    <property type="evidence" value="ECO:0007669"/>
    <property type="project" value="TreeGrafter"/>
</dbReference>
<dbReference type="AlphaFoldDB" id="A0A8S0LAR4"/>
<feature type="transmembrane region" description="Helical" evidence="9">
    <location>
        <begin position="311"/>
        <end position="332"/>
    </location>
</feature>
<dbReference type="GO" id="GO:0008137">
    <property type="term" value="F:NADH dehydrogenase (ubiquinone) activity"/>
    <property type="evidence" value="ECO:0007669"/>
    <property type="project" value="UniProtKB-EC"/>
</dbReference>
<evidence type="ECO:0000256" key="9">
    <source>
        <dbReference type="SAM" id="Phobius"/>
    </source>
</evidence>
<dbReference type="HAMAP" id="MF_01350">
    <property type="entry name" value="NDH1_NuoH"/>
    <property type="match status" value="1"/>
</dbReference>
<dbReference type="PANTHER" id="PTHR11432:SF3">
    <property type="entry name" value="NADH-UBIQUINONE OXIDOREDUCTASE CHAIN 1"/>
    <property type="match status" value="1"/>
</dbReference>
<keyword evidence="6 9" id="KW-0472">Membrane</keyword>
<accession>A0A8S0LAR4</accession>
<feature type="transmembrane region" description="Helical" evidence="9">
    <location>
        <begin position="83"/>
        <end position="102"/>
    </location>
</feature>
<comment type="subcellular location">
    <subcellularLocation>
        <location evidence="1">Membrane</location>
        <topology evidence="1">Multi-pass membrane protein</topology>
    </subcellularLocation>
    <subcellularLocation>
        <location evidence="7">Mitochondrion inner membrane</location>
        <topology evidence="7">Multi-pass membrane protein</topology>
    </subcellularLocation>
</comment>
<evidence type="ECO:0000313" key="10">
    <source>
        <dbReference type="EMBL" id="BDG62542.1"/>
    </source>
</evidence>
<reference evidence="10" key="1">
    <citation type="submission" date="2022-02" db="EMBL/GenBank/DDBJ databases">
        <title>The complete mitochondrial genome of Amphiophiura penichra and Ophiocten ludwigi (Ohiuroidea, Ophiurina).</title>
        <authorList>
            <person name="Matsuo T."/>
        </authorList>
    </citation>
    <scope>NUCLEOTIDE SEQUENCE</scope>
    <source>
        <strain evidence="10">Amphio_peni_2022</strain>
    </source>
</reference>
<feature type="transmembrane region" description="Helical" evidence="9">
    <location>
        <begin position="270"/>
        <end position="291"/>
    </location>
</feature>
<evidence type="ECO:0000256" key="1">
    <source>
        <dbReference type="ARBA" id="ARBA00004141"/>
    </source>
</evidence>
<feature type="transmembrane region" description="Helical" evidence="9">
    <location>
        <begin position="189"/>
        <end position="208"/>
    </location>
</feature>
<proteinExistence type="inferred from homology"/>
<dbReference type="InterPro" id="IPR018086">
    <property type="entry name" value="NADH_UbQ_OxRdtase_su1_CS"/>
</dbReference>
<evidence type="ECO:0000256" key="4">
    <source>
        <dbReference type="ARBA" id="ARBA00022692"/>
    </source>
</evidence>
<keyword evidence="5 9" id="KW-1133">Transmembrane helix</keyword>
<keyword evidence="7" id="KW-0520">NAD</keyword>
<dbReference type="InterPro" id="IPR001694">
    <property type="entry name" value="NADH_UbQ_OxRdtase_su1/FPO"/>
</dbReference>
<comment type="similarity">
    <text evidence="2 7">Belongs to the complex I subunit 1 family.</text>
</comment>
<keyword evidence="4 7" id="KW-0812">Transmembrane</keyword>
<organism evidence="10">
    <name type="scientific">Amphiophiura penichra</name>
    <dbReference type="NCBI Taxonomy" id="2923014"/>
    <lineage>
        <taxon>Eukaryota</taxon>
        <taxon>Metazoa</taxon>
        <taxon>Echinodermata</taxon>
        <taxon>Eleutherozoa</taxon>
        <taxon>Asterozoa</taxon>
        <taxon>Ophiuroidea</taxon>
        <taxon>Myophiuroidea</taxon>
        <taxon>Metophiurida</taxon>
        <taxon>Ophintegrida</taxon>
        <taxon>Amphilepidida</taxon>
        <taxon>Ophiurina</taxon>
        <taxon>Chilophiurina</taxon>
        <taxon>Ophiuridae</taxon>
        <taxon>Ophiurinae</taxon>
        <taxon>Amphiophiura</taxon>
    </lineage>
</organism>
<evidence type="ECO:0000256" key="5">
    <source>
        <dbReference type="ARBA" id="ARBA00022989"/>
    </source>
</evidence>
<evidence type="ECO:0000256" key="6">
    <source>
        <dbReference type="ARBA" id="ARBA00023136"/>
    </source>
</evidence>
<evidence type="ECO:0000256" key="2">
    <source>
        <dbReference type="ARBA" id="ARBA00010535"/>
    </source>
</evidence>
<dbReference type="PROSITE" id="PS00668">
    <property type="entry name" value="COMPLEX1_ND1_2"/>
    <property type="match status" value="1"/>
</dbReference>
<evidence type="ECO:0000256" key="8">
    <source>
        <dbReference type="RuleBase" id="RU000473"/>
    </source>
</evidence>
<dbReference type="GO" id="GO:0009060">
    <property type="term" value="P:aerobic respiration"/>
    <property type="evidence" value="ECO:0007669"/>
    <property type="project" value="TreeGrafter"/>
</dbReference>
<feature type="transmembrane region" description="Helical" evidence="9">
    <location>
        <begin position="156"/>
        <end position="177"/>
    </location>
</feature>
<feature type="transmembrane region" description="Helical" evidence="9">
    <location>
        <begin position="114"/>
        <end position="135"/>
    </location>
</feature>
<dbReference type="EMBL" id="LC698982">
    <property type="protein sequence ID" value="BDG62542.1"/>
    <property type="molecule type" value="Genomic_DNA"/>
</dbReference>